<keyword evidence="6" id="KW-1185">Reference proteome</keyword>
<dbReference type="Gene3D" id="2.160.10.10">
    <property type="entry name" value="Hexapeptide repeat proteins"/>
    <property type="match status" value="1"/>
</dbReference>
<evidence type="ECO:0000313" key="6">
    <source>
        <dbReference type="Proteomes" id="UP001647436"/>
    </source>
</evidence>
<dbReference type="InterPro" id="IPR018357">
    <property type="entry name" value="Hexapep_transf_CS"/>
</dbReference>
<dbReference type="RefSeq" id="WP_211456624.1">
    <property type="nucleotide sequence ID" value="NZ_JAANES010000001.1"/>
</dbReference>
<proteinExistence type="inferred from homology"/>
<dbReference type="InterPro" id="IPR001451">
    <property type="entry name" value="Hexapep"/>
</dbReference>
<dbReference type="CDD" id="cd03349">
    <property type="entry name" value="LbH_XAT"/>
    <property type="match status" value="1"/>
</dbReference>
<dbReference type="EC" id="2.3.1.89" evidence="5"/>
<reference evidence="5 6" key="1">
    <citation type="submission" date="2020-03" db="EMBL/GenBank/DDBJ databases">
        <title>The role of nitrogen metabolism on polyethylene biodegradation.</title>
        <authorList>
            <person name="Peixoto J."/>
            <person name="Vizzotto C.S."/>
            <person name="Ramos A."/>
            <person name="Alves G."/>
            <person name="Steindorff A."/>
            <person name="Kruger R."/>
        </authorList>
    </citation>
    <scope>NUCLEOTIDE SEQUENCE [LARGE SCALE GENOMIC DNA]</scope>
    <source>
        <strain evidence="5 6">PE63</strain>
    </source>
</reference>
<dbReference type="Proteomes" id="UP001647436">
    <property type="component" value="Unassembled WGS sequence"/>
</dbReference>
<keyword evidence="3" id="KW-0677">Repeat</keyword>
<accession>A0ABS5LQS5</accession>
<dbReference type="EMBL" id="JAANES010000001">
    <property type="protein sequence ID" value="MBS3018858.1"/>
    <property type="molecule type" value="Genomic_DNA"/>
</dbReference>
<dbReference type="PANTHER" id="PTHR43300">
    <property type="entry name" value="ACETYLTRANSFERASE"/>
    <property type="match status" value="1"/>
</dbReference>
<dbReference type="Pfam" id="PF00132">
    <property type="entry name" value="Hexapep"/>
    <property type="match status" value="1"/>
</dbReference>
<organism evidence="5 6">
    <name type="scientific">Comamonas brasiliensis</name>
    <dbReference type="NCBI Taxonomy" id="1812482"/>
    <lineage>
        <taxon>Bacteria</taxon>
        <taxon>Pseudomonadati</taxon>
        <taxon>Pseudomonadota</taxon>
        <taxon>Betaproteobacteria</taxon>
        <taxon>Burkholderiales</taxon>
        <taxon>Comamonadaceae</taxon>
        <taxon>Comamonas</taxon>
    </lineage>
</organism>
<evidence type="ECO:0000313" key="5">
    <source>
        <dbReference type="EMBL" id="MBS3018858.1"/>
    </source>
</evidence>
<evidence type="ECO:0000256" key="4">
    <source>
        <dbReference type="ARBA" id="ARBA00023315"/>
    </source>
</evidence>
<protein>
    <submittedName>
        <fullName evidence="5">2,3,4,5-tetrahydropyridine-2,6-dicarboxylate N-acetyltransferase</fullName>
        <ecNumber evidence="5">2.3.1.89</ecNumber>
    </submittedName>
</protein>
<name>A0ABS5LQS5_9BURK</name>
<gene>
    <name evidence="5" type="primary">dapH_1</name>
    <name evidence="5" type="ORF">DJFAAGMI_01592</name>
</gene>
<dbReference type="InterPro" id="IPR050179">
    <property type="entry name" value="Trans_hexapeptide_repeat"/>
</dbReference>
<dbReference type="PANTHER" id="PTHR43300:SF11">
    <property type="entry name" value="ACETYLTRANSFERASE RV3034C-RELATED"/>
    <property type="match status" value="1"/>
</dbReference>
<keyword evidence="2 5" id="KW-0808">Transferase</keyword>
<dbReference type="SUPFAM" id="SSF51161">
    <property type="entry name" value="Trimeric LpxA-like enzymes"/>
    <property type="match status" value="1"/>
</dbReference>
<comment type="similarity">
    <text evidence="1">Belongs to the transferase hexapeptide repeat family.</text>
</comment>
<dbReference type="InterPro" id="IPR011004">
    <property type="entry name" value="Trimer_LpxA-like_sf"/>
</dbReference>
<dbReference type="PROSITE" id="PS00101">
    <property type="entry name" value="HEXAPEP_TRANSFERASES"/>
    <property type="match status" value="1"/>
</dbReference>
<comment type="caution">
    <text evidence="5">The sequence shown here is derived from an EMBL/GenBank/DDBJ whole genome shotgun (WGS) entry which is preliminary data.</text>
</comment>
<keyword evidence="4 5" id="KW-0012">Acyltransferase</keyword>
<evidence type="ECO:0000256" key="2">
    <source>
        <dbReference type="ARBA" id="ARBA00022679"/>
    </source>
</evidence>
<dbReference type="GO" id="GO:0047200">
    <property type="term" value="F:tetrahydrodipicolinate N-acetyltransferase activity"/>
    <property type="evidence" value="ECO:0007669"/>
    <property type="project" value="UniProtKB-EC"/>
</dbReference>
<sequence>MISEETLKKMGILISPADVKRNIKLIIEAPCIIGAGTKFSYGAEIGAYTYFRGGDIGSLGRIGRFCSVAPEVIIGPGNHPTNFLSTHPFQYGASGFDFWKDFREFKHSLSLPKETLKKAPLIGNDVWIGARVFIGRGVSIGDGAVIAAGSVVTRDVKPYEIVAGTPARHLRFRFDVDTIKRLRKISWWNYDPKSMTGIDFSSINHALDELELRKENGSLIALRAKKYFLENDELYEMK</sequence>
<evidence type="ECO:0000256" key="1">
    <source>
        <dbReference type="ARBA" id="ARBA00007274"/>
    </source>
</evidence>
<evidence type="ECO:0000256" key="3">
    <source>
        <dbReference type="ARBA" id="ARBA00022737"/>
    </source>
</evidence>